<evidence type="ECO:0000313" key="2">
    <source>
        <dbReference type="EMBL" id="KLO05299.1"/>
    </source>
</evidence>
<sequence length="219" mass="25242">MLNEKTFEKVKKAMLTEAPLPVKSFDQWCTRSELKYLCKLFEIDAPEKGFKRVYIKAIEEWVRVSTVIFYIIILMSHFQKKQTVNSGQSKRDKSYYSKLRLDIQPNTNMPEGNESNRTEGANIGPQQAHFAPRETEEPDLMNVDVEGSIVISNRSRVETETNNDHLQEPKIGRRQSRVDKGLSRRTTNAPWTENQAAPFRVATGEVSKRRNCSVYHSST</sequence>
<proteinExistence type="predicted"/>
<accession>A0A0H2R0Q1</accession>
<feature type="region of interest" description="Disordered" evidence="1">
    <location>
        <begin position="104"/>
        <end position="124"/>
    </location>
</feature>
<evidence type="ECO:0000313" key="3">
    <source>
        <dbReference type="Proteomes" id="UP000053477"/>
    </source>
</evidence>
<dbReference type="EMBL" id="KQ086330">
    <property type="protein sequence ID" value="KLO05299.1"/>
    <property type="molecule type" value="Genomic_DNA"/>
</dbReference>
<dbReference type="Proteomes" id="UP000053477">
    <property type="component" value="Unassembled WGS sequence"/>
</dbReference>
<gene>
    <name evidence="2" type="ORF">SCHPADRAFT_731090</name>
</gene>
<reference evidence="2 3" key="1">
    <citation type="submission" date="2015-04" db="EMBL/GenBank/DDBJ databases">
        <title>Complete genome sequence of Schizopora paradoxa KUC8140, a cosmopolitan wood degrader in East Asia.</title>
        <authorList>
            <consortium name="DOE Joint Genome Institute"/>
            <person name="Min B."/>
            <person name="Park H."/>
            <person name="Jang Y."/>
            <person name="Kim J.-J."/>
            <person name="Kim K.H."/>
            <person name="Pangilinan J."/>
            <person name="Lipzen A."/>
            <person name="Riley R."/>
            <person name="Grigoriev I.V."/>
            <person name="Spatafora J.W."/>
            <person name="Choi I.-G."/>
        </authorList>
    </citation>
    <scope>NUCLEOTIDE SEQUENCE [LARGE SCALE GENOMIC DNA]</scope>
    <source>
        <strain evidence="2 3">KUC8140</strain>
    </source>
</reference>
<keyword evidence="3" id="KW-1185">Reference proteome</keyword>
<name>A0A0H2R0Q1_9AGAM</name>
<feature type="compositionally biased region" description="Polar residues" evidence="1">
    <location>
        <begin position="104"/>
        <end position="119"/>
    </location>
</feature>
<protein>
    <submittedName>
        <fullName evidence="2">Uncharacterized protein</fullName>
    </submittedName>
</protein>
<dbReference type="AlphaFoldDB" id="A0A0H2R0Q1"/>
<dbReference type="InParanoid" id="A0A0H2R0Q1"/>
<evidence type="ECO:0000256" key="1">
    <source>
        <dbReference type="SAM" id="MobiDB-lite"/>
    </source>
</evidence>
<organism evidence="2 3">
    <name type="scientific">Schizopora paradoxa</name>
    <dbReference type="NCBI Taxonomy" id="27342"/>
    <lineage>
        <taxon>Eukaryota</taxon>
        <taxon>Fungi</taxon>
        <taxon>Dikarya</taxon>
        <taxon>Basidiomycota</taxon>
        <taxon>Agaricomycotina</taxon>
        <taxon>Agaricomycetes</taxon>
        <taxon>Hymenochaetales</taxon>
        <taxon>Schizoporaceae</taxon>
        <taxon>Schizopora</taxon>
    </lineage>
</organism>